<dbReference type="EMBL" id="CM000132">
    <property type="protein sequence ID" value="EEC82264.1"/>
    <property type="molecule type" value="Genomic_DNA"/>
</dbReference>
<dbReference type="InterPro" id="IPR000760">
    <property type="entry name" value="Inositol_monophosphatase-like"/>
</dbReference>
<dbReference type="GO" id="GO:0046872">
    <property type="term" value="F:metal ion binding"/>
    <property type="evidence" value="ECO:0007669"/>
    <property type="project" value="UniProtKB-KW"/>
</dbReference>
<dbReference type="PRINTS" id="PR00377">
    <property type="entry name" value="IMPHPHTASES"/>
</dbReference>
<dbReference type="Gene3D" id="3.30.540.10">
    <property type="entry name" value="Fructose-1,6-Bisphosphatase, subunit A, domain 1"/>
    <property type="match status" value="2"/>
</dbReference>
<dbReference type="AlphaFoldDB" id="B8B7F6"/>
<feature type="binding site" evidence="6">
    <location>
        <position position="137"/>
    </location>
    <ligand>
        <name>Mg(2+)</name>
        <dbReference type="ChEBI" id="CHEBI:18420"/>
        <label>1</label>
        <note>catalytic</note>
    </ligand>
</feature>
<protein>
    <submittedName>
        <fullName evidence="7">Uncharacterized protein</fullName>
    </submittedName>
</protein>
<evidence type="ECO:0000313" key="8">
    <source>
        <dbReference type="Proteomes" id="UP000007015"/>
    </source>
</evidence>
<dbReference type="InterPro" id="IPR051090">
    <property type="entry name" value="Inositol_monoP_superfamily"/>
</dbReference>
<dbReference type="FunFam" id="3.40.190.80:FF:000017">
    <property type="entry name" value="Putative PAP-specific phosphatase, mitochondrial"/>
    <property type="match status" value="1"/>
</dbReference>
<reference evidence="7 8" key="1">
    <citation type="journal article" date="2005" name="PLoS Biol.">
        <title>The genomes of Oryza sativa: a history of duplications.</title>
        <authorList>
            <person name="Yu J."/>
            <person name="Wang J."/>
            <person name="Lin W."/>
            <person name="Li S."/>
            <person name="Li H."/>
            <person name="Zhou J."/>
            <person name="Ni P."/>
            <person name="Dong W."/>
            <person name="Hu S."/>
            <person name="Zeng C."/>
            <person name="Zhang J."/>
            <person name="Zhang Y."/>
            <person name="Li R."/>
            <person name="Xu Z."/>
            <person name="Li S."/>
            <person name="Li X."/>
            <person name="Zheng H."/>
            <person name="Cong L."/>
            <person name="Lin L."/>
            <person name="Yin J."/>
            <person name="Geng J."/>
            <person name="Li G."/>
            <person name="Shi J."/>
            <person name="Liu J."/>
            <person name="Lv H."/>
            <person name="Li J."/>
            <person name="Wang J."/>
            <person name="Deng Y."/>
            <person name="Ran L."/>
            <person name="Shi X."/>
            <person name="Wang X."/>
            <person name="Wu Q."/>
            <person name="Li C."/>
            <person name="Ren X."/>
            <person name="Wang J."/>
            <person name="Wang X."/>
            <person name="Li D."/>
            <person name="Liu D."/>
            <person name="Zhang X."/>
            <person name="Ji Z."/>
            <person name="Zhao W."/>
            <person name="Sun Y."/>
            <person name="Zhang Z."/>
            <person name="Bao J."/>
            <person name="Han Y."/>
            <person name="Dong L."/>
            <person name="Ji J."/>
            <person name="Chen P."/>
            <person name="Wu S."/>
            <person name="Liu J."/>
            <person name="Xiao Y."/>
            <person name="Bu D."/>
            <person name="Tan J."/>
            <person name="Yang L."/>
            <person name="Ye C."/>
            <person name="Zhang J."/>
            <person name="Xu J."/>
            <person name="Zhou Y."/>
            <person name="Yu Y."/>
            <person name="Zhang B."/>
            <person name="Zhuang S."/>
            <person name="Wei H."/>
            <person name="Liu B."/>
            <person name="Lei M."/>
            <person name="Yu H."/>
            <person name="Li Y."/>
            <person name="Xu H."/>
            <person name="Wei S."/>
            <person name="He X."/>
            <person name="Fang L."/>
            <person name="Zhang Z."/>
            <person name="Zhang Y."/>
            <person name="Huang X."/>
            <person name="Su Z."/>
            <person name="Tong W."/>
            <person name="Li J."/>
            <person name="Tong Z."/>
            <person name="Li S."/>
            <person name="Ye J."/>
            <person name="Wang L."/>
            <person name="Fang L."/>
            <person name="Lei T."/>
            <person name="Chen C."/>
            <person name="Chen H."/>
            <person name="Xu Z."/>
            <person name="Li H."/>
            <person name="Huang H."/>
            <person name="Zhang F."/>
            <person name="Xu H."/>
            <person name="Li N."/>
            <person name="Zhao C."/>
            <person name="Li S."/>
            <person name="Dong L."/>
            <person name="Huang Y."/>
            <person name="Li L."/>
            <person name="Xi Y."/>
            <person name="Qi Q."/>
            <person name="Li W."/>
            <person name="Zhang B."/>
            <person name="Hu W."/>
            <person name="Zhang Y."/>
            <person name="Tian X."/>
            <person name="Jiao Y."/>
            <person name="Liang X."/>
            <person name="Jin J."/>
            <person name="Gao L."/>
            <person name="Zheng W."/>
            <person name="Hao B."/>
            <person name="Liu S."/>
            <person name="Wang W."/>
            <person name="Yuan L."/>
            <person name="Cao M."/>
            <person name="McDermott J."/>
            <person name="Samudrala R."/>
            <person name="Wang J."/>
            <person name="Wong G.K."/>
            <person name="Yang H."/>
        </authorList>
    </citation>
    <scope>NUCLEOTIDE SEQUENCE [LARGE SCALE GENOMIC DNA]</scope>
    <source>
        <strain evidence="8">cv. 93-11</strain>
    </source>
</reference>
<name>B8B7F6_ORYSI</name>
<evidence type="ECO:0000256" key="5">
    <source>
        <dbReference type="ARBA" id="ARBA00022842"/>
    </source>
</evidence>
<keyword evidence="8" id="KW-1185">Reference proteome</keyword>
<dbReference type="Gene3D" id="3.40.190.80">
    <property type="match status" value="1"/>
</dbReference>
<dbReference type="PANTHER" id="PTHR43200">
    <property type="entry name" value="PHOSPHATASE"/>
    <property type="match status" value="1"/>
</dbReference>
<sequence>MGPNGPNFLRAAASAAAAAAEAYGLPFPPERAAHHRELAAAAAAVERACRLCVDVKRTLLSGDKKILEKNDQTPVTVADFGVQALISLELQRLFPSIPLVAEEDSASLRSSNTDDNSSNVLVESISSAVAEKVLDPIDGTKGFLGGDDALYVVGLALVVNEKVVAGVMGCPNWSNATIASRKEDSAAAQPDRGILMIAHVGCGTWSRHLSVDIGQFTTAQSTWNRCLVDSCSVVNMARFCIPDSQTWNMIPLSVLFNSTKDESNPRDENEILLLSVYCGSLCKYLTVASGRASVFVLRARTKNLKSWDHAVGVICVQEAGGQISDWSGKPLDLAADLTGRRDIYPSGGVLVTNGALHGKLVEMISANHK</sequence>
<accession>B8B7F6</accession>
<comment type="cofactor">
    <cofactor evidence="1 6">
        <name>Mg(2+)</name>
        <dbReference type="ChEBI" id="CHEBI:18420"/>
    </cofactor>
</comment>
<proteinExistence type="inferred from homology"/>
<comment type="similarity">
    <text evidence="2">Belongs to the inositol monophosphatase superfamily.</text>
</comment>
<keyword evidence="4" id="KW-0378">Hydrolase</keyword>
<evidence type="ECO:0000313" key="7">
    <source>
        <dbReference type="EMBL" id="EEC82264.1"/>
    </source>
</evidence>
<dbReference type="STRING" id="39946.B8B7F6"/>
<gene>
    <name evidence="7" type="ORF">OsI_26461</name>
</gene>
<feature type="binding site" evidence="6">
    <location>
        <position position="102"/>
    </location>
    <ligand>
        <name>Mg(2+)</name>
        <dbReference type="ChEBI" id="CHEBI:18420"/>
        <label>1</label>
        <note>catalytic</note>
    </ligand>
</feature>
<dbReference type="GO" id="GO:0008441">
    <property type="term" value="F:3'(2'),5'-bisphosphate nucleotidase activity"/>
    <property type="evidence" value="ECO:0007669"/>
    <property type="project" value="TreeGrafter"/>
</dbReference>
<keyword evidence="3 6" id="KW-0479">Metal-binding</keyword>
<dbReference type="PANTHER" id="PTHR43200:SF4">
    <property type="entry name" value="PAP-SPECIFIC PHOSPHATASE, MITOCHONDRIAL-RELATED"/>
    <property type="match status" value="1"/>
</dbReference>
<dbReference type="OMA" id="EGCIFFA"/>
<evidence type="ECO:0000256" key="1">
    <source>
        <dbReference type="ARBA" id="ARBA00001946"/>
    </source>
</evidence>
<feature type="binding site" evidence="6">
    <location>
        <position position="308"/>
    </location>
    <ligand>
        <name>Mg(2+)</name>
        <dbReference type="ChEBI" id="CHEBI:18420"/>
        <label>1</label>
        <note>catalytic</note>
    </ligand>
</feature>
<evidence type="ECO:0000256" key="2">
    <source>
        <dbReference type="ARBA" id="ARBA00009759"/>
    </source>
</evidence>
<dbReference type="HOGENOM" id="CLU_033446_0_0_1"/>
<dbReference type="Proteomes" id="UP000007015">
    <property type="component" value="Chromosome 7"/>
</dbReference>
<dbReference type="Gramene" id="BGIOSGA024098-TA">
    <property type="protein sequence ID" value="BGIOSGA024098-PA"/>
    <property type="gene ID" value="BGIOSGA024098"/>
</dbReference>
<dbReference type="Pfam" id="PF00459">
    <property type="entry name" value="Inositol_P"/>
    <property type="match status" value="1"/>
</dbReference>
<organism evidence="7 8">
    <name type="scientific">Oryza sativa subsp. indica</name>
    <name type="common">Rice</name>
    <dbReference type="NCBI Taxonomy" id="39946"/>
    <lineage>
        <taxon>Eukaryota</taxon>
        <taxon>Viridiplantae</taxon>
        <taxon>Streptophyta</taxon>
        <taxon>Embryophyta</taxon>
        <taxon>Tracheophyta</taxon>
        <taxon>Spermatophyta</taxon>
        <taxon>Magnoliopsida</taxon>
        <taxon>Liliopsida</taxon>
        <taxon>Poales</taxon>
        <taxon>Poaceae</taxon>
        <taxon>BOP clade</taxon>
        <taxon>Oryzoideae</taxon>
        <taxon>Oryzeae</taxon>
        <taxon>Oryzinae</taxon>
        <taxon>Oryza</taxon>
        <taxon>Oryza sativa</taxon>
    </lineage>
</organism>
<dbReference type="CDD" id="cd01517">
    <property type="entry name" value="PAP_phosphatase"/>
    <property type="match status" value="1"/>
</dbReference>
<feature type="binding site" evidence="6">
    <location>
        <position position="135"/>
    </location>
    <ligand>
        <name>Mg(2+)</name>
        <dbReference type="ChEBI" id="CHEBI:18420"/>
        <label>1</label>
        <note>catalytic</note>
    </ligand>
</feature>
<feature type="binding site" evidence="6">
    <location>
        <position position="138"/>
    </location>
    <ligand>
        <name>Mg(2+)</name>
        <dbReference type="ChEBI" id="CHEBI:18420"/>
        <label>1</label>
        <note>catalytic</note>
    </ligand>
</feature>
<dbReference type="SUPFAM" id="SSF56655">
    <property type="entry name" value="Carbohydrate phosphatase"/>
    <property type="match status" value="1"/>
</dbReference>
<dbReference type="GO" id="GO:0000103">
    <property type="term" value="P:sulfate assimilation"/>
    <property type="evidence" value="ECO:0007669"/>
    <property type="project" value="TreeGrafter"/>
</dbReference>
<keyword evidence="5 6" id="KW-0460">Magnesium</keyword>
<evidence type="ECO:0000256" key="3">
    <source>
        <dbReference type="ARBA" id="ARBA00022723"/>
    </source>
</evidence>
<evidence type="ECO:0000256" key="6">
    <source>
        <dbReference type="PIRSR" id="PIRSR600760-2"/>
    </source>
</evidence>
<evidence type="ECO:0000256" key="4">
    <source>
        <dbReference type="ARBA" id="ARBA00022801"/>
    </source>
</evidence>